<keyword evidence="6 9" id="KW-1133">Transmembrane helix</keyword>
<dbReference type="GO" id="GO:0015740">
    <property type="term" value="P:C4-dicarboxylate transport"/>
    <property type="evidence" value="ECO:0007669"/>
    <property type="project" value="TreeGrafter"/>
</dbReference>
<organism evidence="11 13">
    <name type="scientific">Bacillus canaveralius</name>
    <dbReference type="NCBI Taxonomy" id="1403243"/>
    <lineage>
        <taxon>Bacteria</taxon>
        <taxon>Bacillati</taxon>
        <taxon>Bacillota</taxon>
        <taxon>Bacilli</taxon>
        <taxon>Bacillales</taxon>
        <taxon>Bacillaceae</taxon>
        <taxon>Bacillus</taxon>
    </lineage>
</organism>
<keyword evidence="4" id="KW-0997">Cell inner membrane</keyword>
<accession>A0A2N5GK05</accession>
<evidence type="ECO:0000313" key="12">
    <source>
        <dbReference type="EMBL" id="PLR89875.1"/>
    </source>
</evidence>
<gene>
    <name evidence="11" type="ORF">CU635_14480</name>
    <name evidence="12" type="ORF">CVD25_20650</name>
</gene>
<dbReference type="Proteomes" id="UP000235114">
    <property type="component" value="Unassembled WGS sequence"/>
</dbReference>
<evidence type="ECO:0000313" key="11">
    <source>
        <dbReference type="EMBL" id="PLR81661.1"/>
    </source>
</evidence>
<dbReference type="RefSeq" id="WP_101578090.1">
    <property type="nucleotide sequence ID" value="NZ_PGVA01000032.1"/>
</dbReference>
<dbReference type="Proteomes" id="UP000234951">
    <property type="component" value="Unassembled WGS sequence"/>
</dbReference>
<feature type="transmembrane region" description="Helical" evidence="9">
    <location>
        <begin position="47"/>
        <end position="65"/>
    </location>
</feature>
<comment type="caution">
    <text evidence="11">The sequence shown here is derived from an EMBL/GenBank/DDBJ whole genome shotgun (WGS) entry which is preliminary data.</text>
</comment>
<feature type="transmembrane region" description="Helical" evidence="9">
    <location>
        <begin position="127"/>
        <end position="145"/>
    </location>
</feature>
<dbReference type="InterPro" id="IPR007387">
    <property type="entry name" value="TRAP_DctQ"/>
</dbReference>
<protein>
    <submittedName>
        <fullName evidence="11">TRAP transporter small permease</fullName>
    </submittedName>
</protein>
<comment type="similarity">
    <text evidence="8">Belongs to the TRAP transporter small permease family.</text>
</comment>
<evidence type="ECO:0000256" key="8">
    <source>
        <dbReference type="ARBA" id="ARBA00038436"/>
    </source>
</evidence>
<dbReference type="AlphaFoldDB" id="A0A2N5GK05"/>
<proteinExistence type="inferred from homology"/>
<evidence type="ECO:0000256" key="6">
    <source>
        <dbReference type="ARBA" id="ARBA00022989"/>
    </source>
</evidence>
<feature type="transmembrane region" description="Helical" evidence="9">
    <location>
        <begin position="86"/>
        <end position="107"/>
    </location>
</feature>
<comment type="subcellular location">
    <subcellularLocation>
        <location evidence="1">Cell inner membrane</location>
        <topology evidence="1">Multi-pass membrane protein</topology>
    </subcellularLocation>
</comment>
<evidence type="ECO:0000256" key="7">
    <source>
        <dbReference type="ARBA" id="ARBA00023136"/>
    </source>
</evidence>
<evidence type="ECO:0000256" key="3">
    <source>
        <dbReference type="ARBA" id="ARBA00022475"/>
    </source>
</evidence>
<name>A0A2N5GK05_9BACI</name>
<keyword evidence="7 9" id="KW-0472">Membrane</keyword>
<reference evidence="12 14" key="2">
    <citation type="submission" date="2017-12" db="EMBL/GenBank/DDBJ databases">
        <title>Comparative Functional Genomics of Dry Heat Resistant strains isolated from the Viking Spacecraft.</title>
        <authorList>
            <person name="Seuylemezian A."/>
            <person name="Cooper K."/>
            <person name="Vaishampayan P."/>
        </authorList>
    </citation>
    <scope>NUCLEOTIDE SEQUENCE [LARGE SCALE GENOMIC DNA]</scope>
    <source>
        <strain evidence="12 14">ATCC 29669</strain>
    </source>
</reference>
<evidence type="ECO:0000313" key="14">
    <source>
        <dbReference type="Proteomes" id="UP000235114"/>
    </source>
</evidence>
<feature type="domain" description="Tripartite ATP-independent periplasmic transporters DctQ component" evidence="10">
    <location>
        <begin position="23"/>
        <end position="149"/>
    </location>
</feature>
<evidence type="ECO:0000259" key="10">
    <source>
        <dbReference type="Pfam" id="PF04290"/>
    </source>
</evidence>
<dbReference type="InterPro" id="IPR055348">
    <property type="entry name" value="DctQ"/>
</dbReference>
<evidence type="ECO:0000256" key="1">
    <source>
        <dbReference type="ARBA" id="ARBA00004429"/>
    </source>
</evidence>
<evidence type="ECO:0000256" key="4">
    <source>
        <dbReference type="ARBA" id="ARBA00022519"/>
    </source>
</evidence>
<sequence length="172" mass="18782">MSKVLKVLNGILNSVIVIILVGMVGLVFINVVLRYAFDSGITWSEELSRYLFVWLVFLGAVVAARDKSHLGVDILTANVPRKVQKVLSLVANTLVIFVLILFIDGLFKMINLNSMISGPATGIPVAFFYLAGVVFAVLMIAITAIQTIQFIFSKDGEPPLTGEPEIEGRNNK</sequence>
<feature type="transmembrane region" description="Helical" evidence="9">
    <location>
        <begin position="12"/>
        <end position="35"/>
    </location>
</feature>
<dbReference type="GO" id="GO:0022857">
    <property type="term" value="F:transmembrane transporter activity"/>
    <property type="evidence" value="ECO:0007669"/>
    <property type="project" value="TreeGrafter"/>
</dbReference>
<evidence type="ECO:0000256" key="9">
    <source>
        <dbReference type="SAM" id="Phobius"/>
    </source>
</evidence>
<dbReference type="PANTHER" id="PTHR35011">
    <property type="entry name" value="2,3-DIKETO-L-GULONATE TRAP TRANSPORTER SMALL PERMEASE PROTEIN YIAM"/>
    <property type="match status" value="1"/>
</dbReference>
<reference evidence="11 13" key="1">
    <citation type="submission" date="2017-11" db="EMBL/GenBank/DDBJ databases">
        <title>Comparitive Functional Genomics of Dry Heat Resistant strains isolated from the Viking Spacecraft.</title>
        <authorList>
            <person name="Seuylemezian A."/>
            <person name="Cooper K."/>
            <person name="Vaishampayan P."/>
        </authorList>
    </citation>
    <scope>NUCLEOTIDE SEQUENCE [LARGE SCALE GENOMIC DNA]</scope>
    <source>
        <strain evidence="11 13">M4.6</strain>
    </source>
</reference>
<evidence type="ECO:0000256" key="2">
    <source>
        <dbReference type="ARBA" id="ARBA00022448"/>
    </source>
</evidence>
<dbReference type="Pfam" id="PF04290">
    <property type="entry name" value="DctQ"/>
    <property type="match status" value="1"/>
</dbReference>
<keyword evidence="2" id="KW-0813">Transport</keyword>
<keyword evidence="14" id="KW-1185">Reference proteome</keyword>
<dbReference type="PANTHER" id="PTHR35011:SF2">
    <property type="entry name" value="2,3-DIKETO-L-GULONATE TRAP TRANSPORTER SMALL PERMEASE PROTEIN YIAM"/>
    <property type="match status" value="1"/>
</dbReference>
<dbReference type="OrthoDB" id="9815614at2"/>
<dbReference type="EMBL" id="PGVA01000032">
    <property type="protein sequence ID" value="PLR81661.1"/>
    <property type="molecule type" value="Genomic_DNA"/>
</dbReference>
<evidence type="ECO:0000313" key="13">
    <source>
        <dbReference type="Proteomes" id="UP000234951"/>
    </source>
</evidence>
<evidence type="ECO:0000256" key="5">
    <source>
        <dbReference type="ARBA" id="ARBA00022692"/>
    </source>
</evidence>
<keyword evidence="5 9" id="KW-0812">Transmembrane</keyword>
<dbReference type="EMBL" id="PGVD01000076">
    <property type="protein sequence ID" value="PLR89875.1"/>
    <property type="molecule type" value="Genomic_DNA"/>
</dbReference>
<keyword evidence="3" id="KW-1003">Cell membrane</keyword>
<dbReference type="GO" id="GO:0005886">
    <property type="term" value="C:plasma membrane"/>
    <property type="evidence" value="ECO:0007669"/>
    <property type="project" value="UniProtKB-SubCell"/>
</dbReference>